<organism evidence="1 2">
    <name type="scientific">Tritrichomonas musculus</name>
    <dbReference type="NCBI Taxonomy" id="1915356"/>
    <lineage>
        <taxon>Eukaryota</taxon>
        <taxon>Metamonada</taxon>
        <taxon>Parabasalia</taxon>
        <taxon>Tritrichomonadida</taxon>
        <taxon>Tritrichomonadidae</taxon>
        <taxon>Tritrichomonas</taxon>
    </lineage>
</organism>
<dbReference type="Proteomes" id="UP001470230">
    <property type="component" value="Unassembled WGS sequence"/>
</dbReference>
<sequence length="194" mass="22373">MQNNQSLHFQSQYYQPLTPSTQDINSYVDEENLTFAVKMKRGLVENPTLCTEIDTINAPSATVDDDEIEEFDYKQDDSLFLPELIPLIQLKQSFENEDNLKFIMKMKKVLVEDPTSYTENDLHGITSTALDDEDIEEFDYKPDTFLFLQELNRSTHRHKNNHSRLNVFSPNQRGFIAGINGRSNNASIIFGTII</sequence>
<evidence type="ECO:0000313" key="2">
    <source>
        <dbReference type="Proteomes" id="UP001470230"/>
    </source>
</evidence>
<proteinExistence type="predicted"/>
<dbReference type="EMBL" id="JAPFFF010000008">
    <property type="protein sequence ID" value="KAK8884062.1"/>
    <property type="molecule type" value="Genomic_DNA"/>
</dbReference>
<reference evidence="1 2" key="1">
    <citation type="submission" date="2024-04" db="EMBL/GenBank/DDBJ databases">
        <title>Tritrichomonas musculus Genome.</title>
        <authorList>
            <person name="Alves-Ferreira E."/>
            <person name="Grigg M."/>
            <person name="Lorenzi H."/>
            <person name="Galac M."/>
        </authorList>
    </citation>
    <scope>NUCLEOTIDE SEQUENCE [LARGE SCALE GENOMIC DNA]</scope>
    <source>
        <strain evidence="1 2">EAF2021</strain>
    </source>
</reference>
<name>A0ABR2JYX7_9EUKA</name>
<comment type="caution">
    <text evidence="1">The sequence shown here is derived from an EMBL/GenBank/DDBJ whole genome shotgun (WGS) entry which is preliminary data.</text>
</comment>
<protein>
    <submittedName>
        <fullName evidence="1">Uncharacterized protein</fullName>
    </submittedName>
</protein>
<keyword evidence="2" id="KW-1185">Reference proteome</keyword>
<evidence type="ECO:0000313" key="1">
    <source>
        <dbReference type="EMBL" id="KAK8884062.1"/>
    </source>
</evidence>
<accession>A0ABR2JYX7</accession>
<gene>
    <name evidence="1" type="ORF">M9Y10_043167</name>
</gene>